<dbReference type="CDD" id="cd00093">
    <property type="entry name" value="HTH_XRE"/>
    <property type="match status" value="1"/>
</dbReference>
<dbReference type="Proteomes" id="UP001220022">
    <property type="component" value="Unassembled WGS sequence"/>
</dbReference>
<gene>
    <name evidence="2" type="ORF">P2L57_29375</name>
</gene>
<keyword evidence="3" id="KW-1185">Reference proteome</keyword>
<evidence type="ECO:0000313" key="2">
    <source>
        <dbReference type="EMBL" id="MDF2259683.1"/>
    </source>
</evidence>
<reference evidence="2 3" key="1">
    <citation type="submission" date="2023-03" db="EMBL/GenBank/DDBJ databases">
        <title>Draft genome sequence of type strain Streptomyces ferralitis JCM 14344.</title>
        <authorList>
            <person name="Klaysubun C."/>
            <person name="Duangmal K."/>
        </authorList>
    </citation>
    <scope>NUCLEOTIDE SEQUENCE [LARGE SCALE GENOMIC DNA]</scope>
    <source>
        <strain evidence="2 3">JCM 14344</strain>
    </source>
</reference>
<dbReference type="Pfam" id="PF19054">
    <property type="entry name" value="DUF5753"/>
    <property type="match status" value="1"/>
</dbReference>
<dbReference type="Pfam" id="PF13560">
    <property type="entry name" value="HTH_31"/>
    <property type="match status" value="1"/>
</dbReference>
<accession>A0ABT5Z796</accession>
<dbReference type="RefSeq" id="WP_275819535.1">
    <property type="nucleotide sequence ID" value="NZ_BAAANM010000028.1"/>
</dbReference>
<name>A0ABT5Z796_9ACTN</name>
<dbReference type="PROSITE" id="PS50943">
    <property type="entry name" value="HTH_CROC1"/>
    <property type="match status" value="1"/>
</dbReference>
<dbReference type="InterPro" id="IPR001387">
    <property type="entry name" value="Cro/C1-type_HTH"/>
</dbReference>
<proteinExistence type="predicted"/>
<evidence type="ECO:0000313" key="3">
    <source>
        <dbReference type="Proteomes" id="UP001220022"/>
    </source>
</evidence>
<comment type="caution">
    <text evidence="2">The sequence shown here is derived from an EMBL/GenBank/DDBJ whole genome shotgun (WGS) entry which is preliminary data.</text>
</comment>
<protein>
    <submittedName>
        <fullName evidence="2">Helix-turn-helix transcriptional regulator</fullName>
    </submittedName>
</protein>
<dbReference type="SUPFAM" id="SSF47413">
    <property type="entry name" value="lambda repressor-like DNA-binding domains"/>
    <property type="match status" value="1"/>
</dbReference>
<organism evidence="2 3">
    <name type="scientific">Streptantibioticus ferralitis</name>
    <dbReference type="NCBI Taxonomy" id="236510"/>
    <lineage>
        <taxon>Bacteria</taxon>
        <taxon>Bacillati</taxon>
        <taxon>Actinomycetota</taxon>
        <taxon>Actinomycetes</taxon>
        <taxon>Kitasatosporales</taxon>
        <taxon>Streptomycetaceae</taxon>
        <taxon>Streptantibioticus</taxon>
    </lineage>
</organism>
<sequence length="299" mass="33325">MTVRMGGLVSVTSGFAGAAGRMQIARGLQSLRNRAGLTLAQVADRSGFSKSTVARYEGWQDRAQIRWSTVKNIAEACGGKPEEIALLVKIAQAPDEGWWVGNSAVPEWMDPLVSFEQEADYEHVYANTIVPGLLQTPAYALATHQAQEVRIPAEEIERKVNARMQRQDILKRQPPLHLWVVLDEAVLRRVVGNTAVMADQLDHLRHMARQPNIDLQVLPFTVGAHAAGSGGHFVLLGRDDERHPLNSMAVAYIEMHRRGLYLDHPDDLRSYKVTFAYLRSQALNVSASEQLLADVRKEY</sequence>
<dbReference type="SMART" id="SM00530">
    <property type="entry name" value="HTH_XRE"/>
    <property type="match status" value="1"/>
</dbReference>
<dbReference type="Gene3D" id="1.10.260.40">
    <property type="entry name" value="lambda repressor-like DNA-binding domains"/>
    <property type="match status" value="1"/>
</dbReference>
<dbReference type="InterPro" id="IPR043917">
    <property type="entry name" value="DUF5753"/>
</dbReference>
<evidence type="ECO:0000259" key="1">
    <source>
        <dbReference type="PROSITE" id="PS50943"/>
    </source>
</evidence>
<feature type="domain" description="HTH cro/C1-type" evidence="1">
    <location>
        <begin position="28"/>
        <end position="84"/>
    </location>
</feature>
<dbReference type="EMBL" id="JARHTQ010000025">
    <property type="protein sequence ID" value="MDF2259683.1"/>
    <property type="molecule type" value="Genomic_DNA"/>
</dbReference>
<dbReference type="InterPro" id="IPR010982">
    <property type="entry name" value="Lambda_DNA-bd_dom_sf"/>
</dbReference>